<gene>
    <name evidence="3" type="ORF">IC230_04700</name>
</gene>
<keyword evidence="2" id="KW-0472">Membrane</keyword>
<keyword evidence="2" id="KW-0812">Transmembrane</keyword>
<proteinExistence type="predicted"/>
<feature type="region of interest" description="Disordered" evidence="1">
    <location>
        <begin position="107"/>
        <end position="126"/>
    </location>
</feature>
<evidence type="ECO:0000256" key="1">
    <source>
        <dbReference type="SAM" id="MobiDB-lite"/>
    </source>
</evidence>
<feature type="transmembrane region" description="Helical" evidence="2">
    <location>
        <begin position="58"/>
        <end position="78"/>
    </location>
</feature>
<feature type="region of interest" description="Disordered" evidence="1">
    <location>
        <begin position="508"/>
        <end position="528"/>
    </location>
</feature>
<keyword evidence="2" id="KW-1133">Transmembrane helix</keyword>
<reference evidence="3" key="1">
    <citation type="submission" date="2020-09" db="EMBL/GenBank/DDBJ databases">
        <authorList>
            <person name="Kim M.K."/>
        </authorList>
    </citation>
    <scope>NUCLEOTIDE SEQUENCE</scope>
    <source>
        <strain evidence="3">BT704</strain>
    </source>
</reference>
<accession>A0A927AYH7</accession>
<name>A0A927AYH7_9BACT</name>
<keyword evidence="4" id="KW-1185">Reference proteome</keyword>
<dbReference type="EMBL" id="JACXAA010000001">
    <property type="protein sequence ID" value="MBD2752180.1"/>
    <property type="molecule type" value="Genomic_DNA"/>
</dbReference>
<evidence type="ECO:0000256" key="2">
    <source>
        <dbReference type="SAM" id="Phobius"/>
    </source>
</evidence>
<dbReference type="RefSeq" id="WP_191037791.1">
    <property type="nucleotide sequence ID" value="NZ_JACXAA010000001.1"/>
</dbReference>
<evidence type="ECO:0000313" key="3">
    <source>
        <dbReference type="EMBL" id="MBD2752180.1"/>
    </source>
</evidence>
<protein>
    <recommendedName>
        <fullName evidence="5">Outer membrane beta-barrel protein</fullName>
    </recommendedName>
</protein>
<dbReference type="Proteomes" id="UP000653797">
    <property type="component" value="Unassembled WGS sequence"/>
</dbReference>
<dbReference type="AlphaFoldDB" id="A0A927AYH7"/>
<evidence type="ECO:0008006" key="5">
    <source>
        <dbReference type="Google" id="ProtNLM"/>
    </source>
</evidence>
<evidence type="ECO:0000313" key="4">
    <source>
        <dbReference type="Proteomes" id="UP000653797"/>
    </source>
</evidence>
<organism evidence="3 4">
    <name type="scientific">Spirosoma validum</name>
    <dbReference type="NCBI Taxonomy" id="2771355"/>
    <lineage>
        <taxon>Bacteria</taxon>
        <taxon>Pseudomonadati</taxon>
        <taxon>Bacteroidota</taxon>
        <taxon>Cytophagia</taxon>
        <taxon>Cytophagales</taxon>
        <taxon>Cytophagaceae</taxon>
        <taxon>Spirosoma</taxon>
    </lineage>
</organism>
<feature type="compositionally biased region" description="Polar residues" evidence="1">
    <location>
        <begin position="111"/>
        <end position="126"/>
    </location>
</feature>
<sequence>MDELDKNVPDDFWRKAFDEAAETPPARVWDTIEHRLDESNAPKIIPLWGLGPASSRPILWGTGLAAALALLIVGWWVMKTPTANPSIAQIQPSNSTENVAMAPATPEKLSATKSADQSADVATSLSKSSKLVKRPATTSASRMTIQVPSVSGTNDVGVAQIMASSNHKPNPLRTQPTAVATFHNPSMPTVTDGFTSAVNRLAVNSLTTDQIAVSGDMQARQNEAQVIEQLTGKPLRMRSQGPIQRIVWFQPAEELAIEPELTKETRKKREMWASVSAMPNAFNPMVSVHSPPSALKTVASNANQGSVNSRASFSMAYQAGAGVQLNEHWSVESGVGYLVGHSTVEAPTQSASYGLIAGANTDRSATVSNLYVDALRSSSKALSDAAPANYDVLSTNNAYLSQSSNYTSQGQQMLTNDYQYMQIPVQLGYQLRPRKRLSLAVLGGLLTNIFVRNTVGSDVVVTAKDGVYRPVSLAATMGARFRYRPPGRWSASLAGMYQPSLGLGTQTESQVQSQPTSTGMSFGVDYHF</sequence>
<comment type="caution">
    <text evidence="3">The sequence shown here is derived from an EMBL/GenBank/DDBJ whole genome shotgun (WGS) entry which is preliminary data.</text>
</comment>
<feature type="compositionally biased region" description="Polar residues" evidence="1">
    <location>
        <begin position="508"/>
        <end position="520"/>
    </location>
</feature>